<dbReference type="Proteomes" id="UP000249915">
    <property type="component" value="Unassembled WGS sequence"/>
</dbReference>
<organism evidence="1 2">
    <name type="scientific">Prauserella muralis</name>
    <dbReference type="NCBI Taxonomy" id="588067"/>
    <lineage>
        <taxon>Bacteria</taxon>
        <taxon>Bacillati</taxon>
        <taxon>Actinomycetota</taxon>
        <taxon>Actinomycetes</taxon>
        <taxon>Pseudonocardiales</taxon>
        <taxon>Pseudonocardiaceae</taxon>
        <taxon>Prauserella</taxon>
    </lineage>
</organism>
<proteinExistence type="predicted"/>
<name>A0A2V4AW00_9PSEU</name>
<gene>
    <name evidence="1" type="ORF">BAY60_18790</name>
</gene>
<accession>A0A2V4AW00</accession>
<evidence type="ECO:0000313" key="1">
    <source>
        <dbReference type="EMBL" id="PXY25423.1"/>
    </source>
</evidence>
<dbReference type="EMBL" id="MASW01000003">
    <property type="protein sequence ID" value="PXY25423.1"/>
    <property type="molecule type" value="Genomic_DNA"/>
</dbReference>
<dbReference type="AlphaFoldDB" id="A0A2V4AW00"/>
<reference evidence="1 2" key="1">
    <citation type="submission" date="2016-07" db="EMBL/GenBank/DDBJ databases">
        <title>Draft genome sequence of Prauserella muralis DSM 45305, isolated from a mould-covered wall in an indoor environment.</title>
        <authorList>
            <person name="Ruckert C."/>
            <person name="Albersmeier A."/>
            <person name="Jiang C.-L."/>
            <person name="Jiang Y."/>
            <person name="Kalinowski J."/>
            <person name="Schneider O."/>
            <person name="Winkler A."/>
            <person name="Zotchev S.B."/>
        </authorList>
    </citation>
    <scope>NUCLEOTIDE SEQUENCE [LARGE SCALE GENOMIC DNA]</scope>
    <source>
        <strain evidence="1 2">DSM 45305</strain>
    </source>
</reference>
<sequence length="143" mass="14223">MTPVTTPTPSHGRDDRGTVSVLIAVLVPALLFMLALVVDGAGQLRATARADAIAAEAARAAQTALDTRGATVVVDPAAAVAAAHSYLSAAGENGEVSVIGPRTVRVTVTIAAPAAIGLIQSTHHATGTATAELGIGTDERAQP</sequence>
<protein>
    <submittedName>
        <fullName evidence="1">Uncharacterized protein</fullName>
    </submittedName>
</protein>
<evidence type="ECO:0000313" key="2">
    <source>
        <dbReference type="Proteomes" id="UP000249915"/>
    </source>
</evidence>
<comment type="caution">
    <text evidence="1">The sequence shown here is derived from an EMBL/GenBank/DDBJ whole genome shotgun (WGS) entry which is preliminary data.</text>
</comment>
<keyword evidence="2" id="KW-1185">Reference proteome</keyword>